<evidence type="ECO:0000256" key="11">
    <source>
        <dbReference type="PROSITE-ProRule" id="PRU00723"/>
    </source>
</evidence>
<dbReference type="Gene3D" id="4.10.60.10">
    <property type="entry name" value="Zinc finger, CCHC-type"/>
    <property type="match status" value="1"/>
</dbReference>
<dbReference type="SUPFAM" id="SSF57756">
    <property type="entry name" value="Retrovirus zinc finger-like domains"/>
    <property type="match status" value="2"/>
</dbReference>
<keyword evidence="5 11" id="KW-0479">Metal-binding</keyword>
<gene>
    <name evidence="15" type="ORF">BV898_09880</name>
</gene>
<dbReference type="InterPro" id="IPR036855">
    <property type="entry name" value="Znf_CCCH_sf"/>
</dbReference>
<dbReference type="PANTHER" id="PTHR23102">
    <property type="entry name" value="CLEAVAGE AND POLYADENYLATION SPECIFICITY FACTOR SUBUNIT 4-RELATED"/>
    <property type="match status" value="1"/>
</dbReference>
<keyword evidence="4" id="KW-0507">mRNA processing</keyword>
<dbReference type="Proteomes" id="UP000192578">
    <property type="component" value="Unassembled WGS sequence"/>
</dbReference>
<sequence>MGFKCREEETVQDVFNLFATIKMFQDIIAPVNQTFDMEAALARQVGVKMTRFSGLDKSQSPVCEFYVESSCGKGSFCPYRHVRGDRTTVCKHWLRGLCKKGDNCEFLHEYDMSKMPECYFFSKFNSCSNRDCPFLHIKPEDKIKDCAWFTRGFCRHGENCKHRHTERNMCRLYLFGFCPDGPNCKFAHARFEIPPPDEKIAQRRSNLICRSCGEPGHKAIACPTGPGGGDGVTRSVTEADRRPVASFTAPSRLTGPYRLPSDIKCYNCNQMGHISARCPQKTGGSGISSTVSQAAGQWR</sequence>
<feature type="domain" description="C3H1-type" evidence="13">
    <location>
        <begin position="57"/>
        <end position="83"/>
    </location>
</feature>
<evidence type="ECO:0000256" key="5">
    <source>
        <dbReference type="ARBA" id="ARBA00022723"/>
    </source>
</evidence>
<dbReference type="PANTHER" id="PTHR23102:SF24">
    <property type="entry name" value="CLEAVAGE AND POLYADENYLATION SPECIFICITY FACTOR SUBUNIT 4"/>
    <property type="match status" value="1"/>
</dbReference>
<name>A0A1W0WLA0_HYPEX</name>
<feature type="domain" description="C3H1-type" evidence="13">
    <location>
        <begin position="169"/>
        <end position="191"/>
    </location>
</feature>
<feature type="zinc finger region" description="C3H1-type" evidence="11">
    <location>
        <begin position="112"/>
        <end position="139"/>
    </location>
</feature>
<feature type="compositionally biased region" description="Polar residues" evidence="12">
    <location>
        <begin position="287"/>
        <end position="299"/>
    </location>
</feature>
<keyword evidence="9" id="KW-0694">RNA-binding</keyword>
<evidence type="ECO:0000256" key="9">
    <source>
        <dbReference type="ARBA" id="ARBA00022884"/>
    </source>
</evidence>
<keyword evidence="6" id="KW-0677">Repeat</keyword>
<dbReference type="SMART" id="SM00343">
    <property type="entry name" value="ZnF_C2HC"/>
    <property type="match status" value="2"/>
</dbReference>
<protein>
    <recommendedName>
        <fullName evidence="3">Cleavage and polyadenylation specificity factor subunit 4</fullName>
    </recommendedName>
</protein>
<proteinExistence type="inferred from homology"/>
<keyword evidence="8 11" id="KW-0862">Zinc</keyword>
<feature type="domain" description="CCHC-type" evidence="14">
    <location>
        <begin position="209"/>
        <end position="223"/>
    </location>
</feature>
<comment type="similarity">
    <text evidence="2">Belongs to the CPSF4/YTH1 family.</text>
</comment>
<dbReference type="GO" id="GO:0005634">
    <property type="term" value="C:nucleus"/>
    <property type="evidence" value="ECO:0007669"/>
    <property type="project" value="UniProtKB-SubCell"/>
</dbReference>
<dbReference type="InterPro" id="IPR001878">
    <property type="entry name" value="Znf_CCHC"/>
</dbReference>
<keyword evidence="16" id="KW-1185">Reference proteome</keyword>
<evidence type="ECO:0000259" key="14">
    <source>
        <dbReference type="PROSITE" id="PS50158"/>
    </source>
</evidence>
<evidence type="ECO:0000256" key="1">
    <source>
        <dbReference type="ARBA" id="ARBA00004123"/>
    </source>
</evidence>
<dbReference type="SUPFAM" id="SSF90229">
    <property type="entry name" value="CCCH zinc finger"/>
    <property type="match status" value="3"/>
</dbReference>
<feature type="zinc finger region" description="C3H1-type" evidence="11">
    <location>
        <begin position="57"/>
        <end position="83"/>
    </location>
</feature>
<dbReference type="FunFam" id="4.10.1000.10:FF:000005">
    <property type="entry name" value="cleavage and polyadenylation specificity factor subunit 4"/>
    <property type="match status" value="1"/>
</dbReference>
<dbReference type="EMBL" id="MTYJ01000080">
    <property type="protein sequence ID" value="OQV15959.1"/>
    <property type="molecule type" value="Genomic_DNA"/>
</dbReference>
<feature type="zinc finger region" description="C3H1-type" evidence="11">
    <location>
        <begin position="84"/>
        <end position="111"/>
    </location>
</feature>
<feature type="domain" description="C3H1-type" evidence="13">
    <location>
        <begin position="84"/>
        <end position="111"/>
    </location>
</feature>
<evidence type="ECO:0000313" key="16">
    <source>
        <dbReference type="Proteomes" id="UP000192578"/>
    </source>
</evidence>
<comment type="caution">
    <text evidence="15">The sequence shown here is derived from an EMBL/GenBank/DDBJ whole genome shotgun (WGS) entry which is preliminary data.</text>
</comment>
<evidence type="ECO:0000256" key="4">
    <source>
        <dbReference type="ARBA" id="ARBA00022664"/>
    </source>
</evidence>
<dbReference type="PROSITE" id="PS50158">
    <property type="entry name" value="ZF_CCHC"/>
    <property type="match status" value="2"/>
</dbReference>
<evidence type="ECO:0000256" key="8">
    <source>
        <dbReference type="ARBA" id="ARBA00022833"/>
    </source>
</evidence>
<evidence type="ECO:0000256" key="7">
    <source>
        <dbReference type="ARBA" id="ARBA00022771"/>
    </source>
</evidence>
<dbReference type="AlphaFoldDB" id="A0A1W0WLA0"/>
<evidence type="ECO:0000256" key="6">
    <source>
        <dbReference type="ARBA" id="ARBA00022737"/>
    </source>
</evidence>
<feature type="domain" description="C3H1-type" evidence="13">
    <location>
        <begin position="140"/>
        <end position="167"/>
    </location>
</feature>
<dbReference type="GO" id="GO:0006397">
    <property type="term" value="P:mRNA processing"/>
    <property type="evidence" value="ECO:0007669"/>
    <property type="project" value="UniProtKB-KW"/>
</dbReference>
<dbReference type="GO" id="GO:0003723">
    <property type="term" value="F:RNA binding"/>
    <property type="evidence" value="ECO:0007669"/>
    <property type="project" value="UniProtKB-KW"/>
</dbReference>
<evidence type="ECO:0000256" key="2">
    <source>
        <dbReference type="ARBA" id="ARBA00008907"/>
    </source>
</evidence>
<feature type="domain" description="C3H1-type" evidence="13">
    <location>
        <begin position="112"/>
        <end position="139"/>
    </location>
</feature>
<dbReference type="SMART" id="SM00356">
    <property type="entry name" value="ZnF_C3H1"/>
    <property type="match status" value="5"/>
</dbReference>
<feature type="zinc finger region" description="C3H1-type" evidence="11">
    <location>
        <begin position="140"/>
        <end position="167"/>
    </location>
</feature>
<evidence type="ECO:0000256" key="3">
    <source>
        <dbReference type="ARBA" id="ARBA00016264"/>
    </source>
</evidence>
<dbReference type="Pfam" id="PF15663">
    <property type="entry name" value="zf-CCCH_3"/>
    <property type="match status" value="1"/>
</dbReference>
<dbReference type="Pfam" id="PF00098">
    <property type="entry name" value="zf-CCHC"/>
    <property type="match status" value="2"/>
</dbReference>
<dbReference type="InterPro" id="IPR036875">
    <property type="entry name" value="Znf_CCHC_sf"/>
</dbReference>
<keyword evidence="10" id="KW-0539">Nucleus</keyword>
<dbReference type="Pfam" id="PF14608">
    <property type="entry name" value="zf-CCCH_2"/>
    <property type="match status" value="1"/>
</dbReference>
<evidence type="ECO:0000256" key="10">
    <source>
        <dbReference type="ARBA" id="ARBA00023242"/>
    </source>
</evidence>
<feature type="region of interest" description="Disordered" evidence="12">
    <location>
        <begin position="279"/>
        <end position="299"/>
    </location>
</feature>
<feature type="zinc finger region" description="C3H1-type" evidence="11">
    <location>
        <begin position="169"/>
        <end position="191"/>
    </location>
</feature>
<evidence type="ECO:0000313" key="15">
    <source>
        <dbReference type="EMBL" id="OQV15959.1"/>
    </source>
</evidence>
<organism evidence="15 16">
    <name type="scientific">Hypsibius exemplaris</name>
    <name type="common">Freshwater tardigrade</name>
    <dbReference type="NCBI Taxonomy" id="2072580"/>
    <lineage>
        <taxon>Eukaryota</taxon>
        <taxon>Metazoa</taxon>
        <taxon>Ecdysozoa</taxon>
        <taxon>Tardigrada</taxon>
        <taxon>Eutardigrada</taxon>
        <taxon>Parachela</taxon>
        <taxon>Hypsibioidea</taxon>
        <taxon>Hypsibiidae</taxon>
        <taxon>Hypsibius</taxon>
    </lineage>
</organism>
<dbReference type="PROSITE" id="PS50103">
    <property type="entry name" value="ZF_C3H1"/>
    <property type="match status" value="5"/>
</dbReference>
<accession>A0A1W0WLA0</accession>
<keyword evidence="7 11" id="KW-0863">Zinc-finger</keyword>
<dbReference type="InterPro" id="IPR000571">
    <property type="entry name" value="Znf_CCCH"/>
</dbReference>
<reference evidence="16" key="1">
    <citation type="submission" date="2017-01" db="EMBL/GenBank/DDBJ databases">
        <title>Comparative genomics of anhydrobiosis in the tardigrade Hypsibius dujardini.</title>
        <authorList>
            <person name="Yoshida Y."/>
            <person name="Koutsovoulos G."/>
            <person name="Laetsch D."/>
            <person name="Stevens L."/>
            <person name="Kumar S."/>
            <person name="Horikawa D."/>
            <person name="Ishino K."/>
            <person name="Komine S."/>
            <person name="Tomita M."/>
            <person name="Blaxter M."/>
            <person name="Arakawa K."/>
        </authorList>
    </citation>
    <scope>NUCLEOTIDE SEQUENCE [LARGE SCALE GENOMIC DNA]</scope>
    <source>
        <strain evidence="16">Z151</strain>
    </source>
</reference>
<evidence type="ECO:0000259" key="13">
    <source>
        <dbReference type="PROSITE" id="PS50103"/>
    </source>
</evidence>
<dbReference type="InterPro" id="IPR041686">
    <property type="entry name" value="Znf-CCCH_3"/>
</dbReference>
<comment type="subcellular location">
    <subcellularLocation>
        <location evidence="1">Nucleus</location>
    </subcellularLocation>
</comment>
<dbReference type="GO" id="GO:0008270">
    <property type="term" value="F:zinc ion binding"/>
    <property type="evidence" value="ECO:0007669"/>
    <property type="project" value="UniProtKB-KW"/>
</dbReference>
<dbReference type="Gene3D" id="4.10.1000.10">
    <property type="entry name" value="Zinc finger, CCCH-type"/>
    <property type="match status" value="2"/>
</dbReference>
<feature type="domain" description="CCHC-type" evidence="14">
    <location>
        <begin position="264"/>
        <end position="280"/>
    </location>
</feature>
<dbReference type="OrthoDB" id="1914176at2759"/>
<dbReference type="InterPro" id="IPR045348">
    <property type="entry name" value="CPSF4/Yth1"/>
</dbReference>
<evidence type="ECO:0000256" key="12">
    <source>
        <dbReference type="SAM" id="MobiDB-lite"/>
    </source>
</evidence>